<protein>
    <submittedName>
        <fullName evidence="7">SCO family protein</fullName>
    </submittedName>
</protein>
<dbReference type="OrthoDB" id="9811998at2"/>
<dbReference type="GO" id="GO:0046872">
    <property type="term" value="F:metal ion binding"/>
    <property type="evidence" value="ECO:0007669"/>
    <property type="project" value="UniProtKB-KW"/>
</dbReference>
<dbReference type="InterPro" id="IPR003782">
    <property type="entry name" value="SCO1/SenC"/>
</dbReference>
<sequence length="201" mass="23296">MKKNKKFVPLILLLISIAGFALVTLLWPKNEKLPVLGKVSDIQLEEVHANGYQLNNEKVKILAFFYTRCPDFCPLTMADFSLLQEQLKKEDLLGDKVELISLSFDPENDTREVIQSYAKSFQADTAGWKWLRGTEEETAKIAKELQMQYTKVEGDFFSHSTTMYLIDNKNQVRALYDMASRDKPVDREKILVDIRYLIHQE</sequence>
<accession>A0A2U1JY55</accession>
<dbReference type="PROSITE" id="PS51352">
    <property type="entry name" value="THIOREDOXIN_2"/>
    <property type="match status" value="1"/>
</dbReference>
<dbReference type="CDD" id="cd02968">
    <property type="entry name" value="SCO"/>
    <property type="match status" value="1"/>
</dbReference>
<feature type="transmembrane region" description="Helical" evidence="5">
    <location>
        <begin position="7"/>
        <end position="27"/>
    </location>
</feature>
<name>A0A2U1JY55_9BACI</name>
<evidence type="ECO:0000256" key="3">
    <source>
        <dbReference type="PIRSR" id="PIRSR603782-1"/>
    </source>
</evidence>
<dbReference type="InterPro" id="IPR013766">
    <property type="entry name" value="Thioredoxin_domain"/>
</dbReference>
<feature type="disulfide bond" description="Redox-active" evidence="4">
    <location>
        <begin position="69"/>
        <end position="73"/>
    </location>
</feature>
<feature type="domain" description="Thioredoxin" evidence="6">
    <location>
        <begin position="33"/>
        <end position="199"/>
    </location>
</feature>
<dbReference type="PANTHER" id="PTHR12151:SF25">
    <property type="entry name" value="LINALOOL DEHYDRATASE_ISOMERASE DOMAIN-CONTAINING PROTEIN"/>
    <property type="match status" value="1"/>
</dbReference>
<keyword evidence="2 3" id="KW-0186">Copper</keyword>
<dbReference type="EMBL" id="QCZG01000026">
    <property type="protein sequence ID" value="PWA09738.1"/>
    <property type="molecule type" value="Genomic_DNA"/>
</dbReference>
<keyword evidence="5" id="KW-0472">Membrane</keyword>
<dbReference type="PANTHER" id="PTHR12151">
    <property type="entry name" value="ELECTRON TRANSPORT PROTIN SCO1/SENC FAMILY MEMBER"/>
    <property type="match status" value="1"/>
</dbReference>
<comment type="similarity">
    <text evidence="1">Belongs to the SCO1/2 family.</text>
</comment>
<dbReference type="AlphaFoldDB" id="A0A2U1JY55"/>
<dbReference type="RefSeq" id="WP_116555201.1">
    <property type="nucleotide sequence ID" value="NZ_QCZG01000026.1"/>
</dbReference>
<comment type="caution">
    <text evidence="7">The sequence shown here is derived from an EMBL/GenBank/DDBJ whole genome shotgun (WGS) entry which is preliminary data.</text>
</comment>
<keyword evidence="4" id="KW-1015">Disulfide bond</keyword>
<keyword evidence="5" id="KW-0812">Transmembrane</keyword>
<reference evidence="7 8" key="1">
    <citation type="submission" date="2018-04" db="EMBL/GenBank/DDBJ databases">
        <title>Camelliibacillus theae gen. nov., sp. nov., isolated from Pu'er tea.</title>
        <authorList>
            <person name="Niu L."/>
        </authorList>
    </citation>
    <scope>NUCLEOTIDE SEQUENCE [LARGE SCALE GENOMIC DNA]</scope>
    <source>
        <strain evidence="7 8">T8</strain>
    </source>
</reference>
<feature type="binding site" evidence="3">
    <location>
        <position position="73"/>
    </location>
    <ligand>
        <name>Cu cation</name>
        <dbReference type="ChEBI" id="CHEBI:23378"/>
    </ligand>
</feature>
<dbReference type="SUPFAM" id="SSF52833">
    <property type="entry name" value="Thioredoxin-like"/>
    <property type="match status" value="1"/>
</dbReference>
<evidence type="ECO:0000256" key="1">
    <source>
        <dbReference type="ARBA" id="ARBA00010996"/>
    </source>
</evidence>
<dbReference type="Pfam" id="PF02630">
    <property type="entry name" value="SCO1-SenC"/>
    <property type="match status" value="1"/>
</dbReference>
<evidence type="ECO:0000256" key="2">
    <source>
        <dbReference type="ARBA" id="ARBA00023008"/>
    </source>
</evidence>
<evidence type="ECO:0000256" key="5">
    <source>
        <dbReference type="SAM" id="Phobius"/>
    </source>
</evidence>
<evidence type="ECO:0000313" key="8">
    <source>
        <dbReference type="Proteomes" id="UP000245998"/>
    </source>
</evidence>
<feature type="binding site" evidence="3">
    <location>
        <position position="69"/>
    </location>
    <ligand>
        <name>Cu cation</name>
        <dbReference type="ChEBI" id="CHEBI:23378"/>
    </ligand>
</feature>
<keyword evidence="3" id="KW-0479">Metal-binding</keyword>
<organism evidence="7 8">
    <name type="scientific">Pueribacillus theae</name>
    <dbReference type="NCBI Taxonomy" id="2171751"/>
    <lineage>
        <taxon>Bacteria</taxon>
        <taxon>Bacillati</taxon>
        <taxon>Bacillota</taxon>
        <taxon>Bacilli</taxon>
        <taxon>Bacillales</taxon>
        <taxon>Bacillaceae</taxon>
        <taxon>Pueribacillus</taxon>
    </lineage>
</organism>
<dbReference type="Gene3D" id="3.40.30.10">
    <property type="entry name" value="Glutaredoxin"/>
    <property type="match status" value="1"/>
</dbReference>
<gene>
    <name evidence="7" type="ORF">DCC39_12280</name>
</gene>
<keyword evidence="8" id="KW-1185">Reference proteome</keyword>
<dbReference type="InterPro" id="IPR036249">
    <property type="entry name" value="Thioredoxin-like_sf"/>
</dbReference>
<proteinExistence type="inferred from homology"/>
<dbReference type="Proteomes" id="UP000245998">
    <property type="component" value="Unassembled WGS sequence"/>
</dbReference>
<evidence type="ECO:0000259" key="6">
    <source>
        <dbReference type="PROSITE" id="PS51352"/>
    </source>
</evidence>
<evidence type="ECO:0000256" key="4">
    <source>
        <dbReference type="PIRSR" id="PIRSR603782-2"/>
    </source>
</evidence>
<feature type="binding site" evidence="3">
    <location>
        <position position="159"/>
    </location>
    <ligand>
        <name>Cu cation</name>
        <dbReference type="ChEBI" id="CHEBI:23378"/>
    </ligand>
</feature>
<keyword evidence="5" id="KW-1133">Transmembrane helix</keyword>
<evidence type="ECO:0000313" key="7">
    <source>
        <dbReference type="EMBL" id="PWA09738.1"/>
    </source>
</evidence>